<reference evidence="3 4" key="1">
    <citation type="submission" date="2020-08" db="EMBL/GenBank/DDBJ databases">
        <title>Plant Genome Project.</title>
        <authorList>
            <person name="Zhang R.-G."/>
        </authorList>
    </citation>
    <scope>NUCLEOTIDE SEQUENCE [LARGE SCALE GENOMIC DNA]</scope>
    <source>
        <tissue evidence="3">Rhizome</tissue>
    </source>
</reference>
<evidence type="ECO:0000256" key="1">
    <source>
        <dbReference type="SAM" id="MobiDB-lite"/>
    </source>
</evidence>
<comment type="caution">
    <text evidence="3">The sequence shown here is derived from an EMBL/GenBank/DDBJ whole genome shotgun (WGS) entry which is preliminary data.</text>
</comment>
<dbReference type="Pfam" id="PF03106">
    <property type="entry name" value="WRKY"/>
    <property type="match status" value="1"/>
</dbReference>
<name>A0A8J5GZP3_ZINOF</name>
<dbReference type="AlphaFoldDB" id="A0A8J5GZP3"/>
<dbReference type="GO" id="GO:0043565">
    <property type="term" value="F:sequence-specific DNA binding"/>
    <property type="evidence" value="ECO:0007669"/>
    <property type="project" value="InterPro"/>
</dbReference>
<organism evidence="3 4">
    <name type="scientific">Zingiber officinale</name>
    <name type="common">Ginger</name>
    <name type="synonym">Amomum zingiber</name>
    <dbReference type="NCBI Taxonomy" id="94328"/>
    <lineage>
        <taxon>Eukaryota</taxon>
        <taxon>Viridiplantae</taxon>
        <taxon>Streptophyta</taxon>
        <taxon>Embryophyta</taxon>
        <taxon>Tracheophyta</taxon>
        <taxon>Spermatophyta</taxon>
        <taxon>Magnoliopsida</taxon>
        <taxon>Liliopsida</taxon>
        <taxon>Zingiberales</taxon>
        <taxon>Zingiberaceae</taxon>
        <taxon>Zingiber</taxon>
    </lineage>
</organism>
<dbReference type="OrthoDB" id="2021064at2759"/>
<dbReference type="InterPro" id="IPR003657">
    <property type="entry name" value="WRKY_dom"/>
</dbReference>
<feature type="region of interest" description="Disordered" evidence="1">
    <location>
        <begin position="216"/>
        <end position="237"/>
    </location>
</feature>
<keyword evidence="4" id="KW-1185">Reference proteome</keyword>
<evidence type="ECO:0000259" key="2">
    <source>
        <dbReference type="PROSITE" id="PS50811"/>
    </source>
</evidence>
<evidence type="ECO:0000313" key="4">
    <source>
        <dbReference type="Proteomes" id="UP000734854"/>
    </source>
</evidence>
<dbReference type="GO" id="GO:0003700">
    <property type="term" value="F:DNA-binding transcription factor activity"/>
    <property type="evidence" value="ECO:0007669"/>
    <property type="project" value="InterPro"/>
</dbReference>
<dbReference type="Proteomes" id="UP000734854">
    <property type="component" value="Unassembled WGS sequence"/>
</dbReference>
<gene>
    <name evidence="3" type="ORF">ZIOFF_023878</name>
</gene>
<dbReference type="InterPro" id="IPR044810">
    <property type="entry name" value="WRKY_plant"/>
</dbReference>
<proteinExistence type="predicted"/>
<accession>A0A8J5GZP3</accession>
<feature type="compositionally biased region" description="Polar residues" evidence="1">
    <location>
        <begin position="1"/>
        <end position="14"/>
    </location>
</feature>
<feature type="region of interest" description="Disordered" evidence="1">
    <location>
        <begin position="89"/>
        <end position="108"/>
    </location>
</feature>
<evidence type="ECO:0000313" key="3">
    <source>
        <dbReference type="EMBL" id="KAG6513546.1"/>
    </source>
</evidence>
<dbReference type="SMART" id="SM00774">
    <property type="entry name" value="WRKY"/>
    <property type="match status" value="1"/>
</dbReference>
<feature type="domain" description="WRKY" evidence="2">
    <location>
        <begin position="137"/>
        <end position="195"/>
    </location>
</feature>
<sequence>MESVKSNGTEQVAKSSSLSSSLSSWQSNLQEAAMEELNRGQKQAARLLLLLKGVLSSPESRPAAELLVDVGAAFAKALTFMELKKDESESDKAPINSEGMSSCSHEQIKRKFQTSRRRSCRRRAHPYSCTTIFSTKIEDGHGWRKYGQKGIYGSKHPRSYYRCVHKHDRGCPVTRQVQRTEENDSIFAITYVGQHTCTEDDRTTAATDLQALTLESKMNKNDDASDDDDKELAAPPSAMKRDCEEEMISIESTTAGSCSSSEISSTFSGLAPLSAEDGNYSSANLGFGMGFDELIALMSAH</sequence>
<dbReference type="PROSITE" id="PS50811">
    <property type="entry name" value="WRKY"/>
    <property type="match status" value="1"/>
</dbReference>
<dbReference type="EMBL" id="JACMSC010000007">
    <property type="protein sequence ID" value="KAG6513546.1"/>
    <property type="molecule type" value="Genomic_DNA"/>
</dbReference>
<dbReference type="PANTHER" id="PTHR31282">
    <property type="entry name" value="WRKY TRANSCRIPTION FACTOR 21-RELATED"/>
    <property type="match status" value="1"/>
</dbReference>
<protein>
    <recommendedName>
        <fullName evidence="2">WRKY domain-containing protein</fullName>
    </recommendedName>
</protein>
<feature type="region of interest" description="Disordered" evidence="1">
    <location>
        <begin position="1"/>
        <end position="21"/>
    </location>
</feature>